<accession>X0VDB3</accession>
<comment type="caution">
    <text evidence="2">The sequence shown here is derived from an EMBL/GenBank/DDBJ whole genome shotgun (WGS) entry which is preliminary data.</text>
</comment>
<organism evidence="2">
    <name type="scientific">marine sediment metagenome</name>
    <dbReference type="NCBI Taxonomy" id="412755"/>
    <lineage>
        <taxon>unclassified sequences</taxon>
        <taxon>metagenomes</taxon>
        <taxon>ecological metagenomes</taxon>
    </lineage>
</organism>
<protein>
    <recommendedName>
        <fullName evidence="3">DUF1385 domain-containing protein</fullName>
    </recommendedName>
</protein>
<dbReference type="AlphaFoldDB" id="X0VDB3"/>
<feature type="non-terminal residue" evidence="2">
    <location>
        <position position="289"/>
    </location>
</feature>
<sequence length="289" mass="31260">SYGGQAVIEGVMMRGAKHMAVAVRGPTGKIIVHSEPLNAKIYGGPVSRLPFLRAIIILWDTLVLGMRTLLFSADVALEEEEVEFKGPIAWGSVAFSLIIGISVFFLGPLLLVGLVDRYIASPLVSNILEGLIRLTFFLVYVCAISLIPDIRRVFAYHGAEHKTINAYEDGAPLKPDAVKVYSTAHPRCGTGFLLVFAVISILVFTLLGRPPLVLRIISRLVLIPVIAGLAYELIKFSVAHGDNPLVRGLILVPSLALQGLTTREPDESMLEVAIAALQRLLDMEGKGVS</sequence>
<dbReference type="PANTHER" id="PTHR42867:SF1">
    <property type="entry name" value="MEMBRANE PROTEIN-RELATED"/>
    <property type="match status" value="1"/>
</dbReference>
<feature type="non-terminal residue" evidence="2">
    <location>
        <position position="1"/>
    </location>
</feature>
<keyword evidence="1" id="KW-0472">Membrane</keyword>
<gene>
    <name evidence="2" type="ORF">S01H1_24864</name>
</gene>
<dbReference type="PANTHER" id="PTHR42867">
    <property type="entry name" value="MEMBRANE PROTEIN-RELATED"/>
    <property type="match status" value="1"/>
</dbReference>
<dbReference type="Pfam" id="PF07136">
    <property type="entry name" value="DUF1385"/>
    <property type="match status" value="1"/>
</dbReference>
<evidence type="ECO:0008006" key="3">
    <source>
        <dbReference type="Google" id="ProtNLM"/>
    </source>
</evidence>
<keyword evidence="1" id="KW-1133">Transmembrane helix</keyword>
<reference evidence="2" key="1">
    <citation type="journal article" date="2014" name="Front. Microbiol.">
        <title>High frequency of phylogenetically diverse reductive dehalogenase-homologous genes in deep subseafloor sedimentary metagenomes.</title>
        <authorList>
            <person name="Kawai M."/>
            <person name="Futagami T."/>
            <person name="Toyoda A."/>
            <person name="Takaki Y."/>
            <person name="Nishi S."/>
            <person name="Hori S."/>
            <person name="Arai W."/>
            <person name="Tsubouchi T."/>
            <person name="Morono Y."/>
            <person name="Uchiyama I."/>
            <person name="Ito T."/>
            <person name="Fujiyama A."/>
            <person name="Inagaki F."/>
            <person name="Takami H."/>
        </authorList>
    </citation>
    <scope>NUCLEOTIDE SEQUENCE</scope>
    <source>
        <strain evidence="2">Expedition CK06-06</strain>
    </source>
</reference>
<feature type="transmembrane region" description="Helical" evidence="1">
    <location>
        <begin position="127"/>
        <end position="147"/>
    </location>
</feature>
<dbReference type="InterPro" id="IPR010787">
    <property type="entry name" value="DUF1385"/>
</dbReference>
<name>X0VDB3_9ZZZZ</name>
<proteinExistence type="predicted"/>
<feature type="transmembrane region" description="Helical" evidence="1">
    <location>
        <begin position="189"/>
        <end position="208"/>
    </location>
</feature>
<feature type="transmembrane region" description="Helical" evidence="1">
    <location>
        <begin position="93"/>
        <end position="115"/>
    </location>
</feature>
<keyword evidence="1" id="KW-0812">Transmembrane</keyword>
<evidence type="ECO:0000313" key="2">
    <source>
        <dbReference type="EMBL" id="GAF98535.1"/>
    </source>
</evidence>
<dbReference type="EMBL" id="BARS01014976">
    <property type="protein sequence ID" value="GAF98535.1"/>
    <property type="molecule type" value="Genomic_DNA"/>
</dbReference>
<evidence type="ECO:0000256" key="1">
    <source>
        <dbReference type="SAM" id="Phobius"/>
    </source>
</evidence>